<proteinExistence type="predicted"/>
<gene>
    <name evidence="2" type="ORF">B9Z65_7362</name>
</gene>
<dbReference type="AlphaFoldDB" id="A0A2P7YBY3"/>
<comment type="caution">
    <text evidence="2">The sequence shown here is derived from an EMBL/GenBank/DDBJ whole genome shotgun (WGS) entry which is preliminary data.</text>
</comment>
<accession>A0A2P7YBY3</accession>
<feature type="signal peptide" evidence="1">
    <location>
        <begin position="1"/>
        <end position="23"/>
    </location>
</feature>
<dbReference type="Proteomes" id="UP000243723">
    <property type="component" value="Unassembled WGS sequence"/>
</dbReference>
<evidence type="ECO:0000313" key="3">
    <source>
        <dbReference type="Proteomes" id="UP000243723"/>
    </source>
</evidence>
<evidence type="ECO:0000313" key="2">
    <source>
        <dbReference type="EMBL" id="PSK33475.1"/>
    </source>
</evidence>
<dbReference type="OrthoDB" id="3935204at2759"/>
<reference evidence="2 3" key="1">
    <citation type="submission" date="2017-05" db="EMBL/GenBank/DDBJ databases">
        <title>Draft genome sequence of Elsinoe australis.</title>
        <authorList>
            <person name="Cheng Q."/>
        </authorList>
    </citation>
    <scope>NUCLEOTIDE SEQUENCE [LARGE SCALE GENOMIC DNA]</scope>
    <source>
        <strain evidence="2 3">NL1</strain>
    </source>
</reference>
<keyword evidence="3" id="KW-1185">Reference proteome</keyword>
<protein>
    <submittedName>
        <fullName evidence="2">Uncharacterized protein</fullName>
    </submittedName>
</protein>
<name>A0A2P7YBY3_9PEZI</name>
<sequence>MIVGRSFKAILATLFLWLSLAAAMPGALPEGGDVAFVPDSAPAHGSNLEVGEVFGAESSKEGFTIEKRANPSGHLSIPARRSPIPSSVVIGAVKVIAYYTVQGAIEIYVQNLARHASPYSVRHAPGGIIDGIVPGGVGRQDVYNNPSNFFPGDVLEISAVPK</sequence>
<keyword evidence="1" id="KW-0732">Signal</keyword>
<feature type="chain" id="PRO_5015197537" evidence="1">
    <location>
        <begin position="24"/>
        <end position="162"/>
    </location>
</feature>
<evidence type="ECO:0000256" key="1">
    <source>
        <dbReference type="SAM" id="SignalP"/>
    </source>
</evidence>
<organism evidence="2 3">
    <name type="scientific">Elsinoe australis</name>
    <dbReference type="NCBI Taxonomy" id="40998"/>
    <lineage>
        <taxon>Eukaryota</taxon>
        <taxon>Fungi</taxon>
        <taxon>Dikarya</taxon>
        <taxon>Ascomycota</taxon>
        <taxon>Pezizomycotina</taxon>
        <taxon>Dothideomycetes</taxon>
        <taxon>Dothideomycetidae</taxon>
        <taxon>Myriangiales</taxon>
        <taxon>Elsinoaceae</taxon>
        <taxon>Elsinoe</taxon>
    </lineage>
</organism>
<dbReference type="EMBL" id="NHZQ01000448">
    <property type="protein sequence ID" value="PSK33475.1"/>
    <property type="molecule type" value="Genomic_DNA"/>
</dbReference>